<dbReference type="CDD" id="cd04194">
    <property type="entry name" value="GT8_A4GalT_like"/>
    <property type="match status" value="1"/>
</dbReference>
<dbReference type="PANTHER" id="PTHR13778:SF47">
    <property type="entry name" value="LIPOPOLYSACCHARIDE 1,3-GALACTOSYLTRANSFERASE"/>
    <property type="match status" value="1"/>
</dbReference>
<dbReference type="InterPro" id="IPR002495">
    <property type="entry name" value="Glyco_trans_8"/>
</dbReference>
<dbReference type="Pfam" id="PF01501">
    <property type="entry name" value="Glyco_transf_8"/>
    <property type="match status" value="1"/>
</dbReference>
<gene>
    <name evidence="4" type="primary">gspA</name>
    <name evidence="4" type="ORF">GCM10007913_11970</name>
</gene>
<keyword evidence="5" id="KW-1185">Reference proteome</keyword>
<dbReference type="RefSeq" id="WP_284388873.1">
    <property type="nucleotide sequence ID" value="NZ_BSNG01000001.1"/>
</dbReference>
<evidence type="ECO:0000256" key="2">
    <source>
        <dbReference type="ARBA" id="ARBA00022679"/>
    </source>
</evidence>
<protein>
    <submittedName>
        <fullName evidence="4">General stress protein A</fullName>
    </submittedName>
</protein>
<evidence type="ECO:0000256" key="3">
    <source>
        <dbReference type="ARBA" id="ARBA00022723"/>
    </source>
</evidence>
<keyword evidence="1" id="KW-0328">Glycosyltransferase</keyword>
<dbReference type="Proteomes" id="UP001161406">
    <property type="component" value="Unassembled WGS sequence"/>
</dbReference>
<keyword evidence="2" id="KW-0808">Transferase</keyword>
<dbReference type="Gene3D" id="3.90.550.10">
    <property type="entry name" value="Spore Coat Polysaccharide Biosynthesis Protein SpsA, Chain A"/>
    <property type="match status" value="1"/>
</dbReference>
<accession>A0ABQ5UDI6</accession>
<dbReference type="SUPFAM" id="SSF53448">
    <property type="entry name" value="Nucleotide-diphospho-sugar transferases"/>
    <property type="match status" value="1"/>
</dbReference>
<comment type="caution">
    <text evidence="4">The sequence shown here is derived from an EMBL/GenBank/DDBJ whole genome shotgun (WGS) entry which is preliminary data.</text>
</comment>
<proteinExistence type="predicted"/>
<reference evidence="4" key="1">
    <citation type="journal article" date="2014" name="Int. J. Syst. Evol. Microbiol.">
        <title>Complete genome of a new Firmicutes species belonging to the dominant human colonic microbiota ('Ruminococcus bicirculans') reveals two chromosomes and a selective capacity to utilize plant glucans.</title>
        <authorList>
            <consortium name="NISC Comparative Sequencing Program"/>
            <person name="Wegmann U."/>
            <person name="Louis P."/>
            <person name="Goesmann A."/>
            <person name="Henrissat B."/>
            <person name="Duncan S.H."/>
            <person name="Flint H.J."/>
        </authorList>
    </citation>
    <scope>NUCLEOTIDE SEQUENCE</scope>
    <source>
        <strain evidence="4">NBRC 103855</strain>
    </source>
</reference>
<dbReference type="EMBL" id="BSNG01000001">
    <property type="protein sequence ID" value="GLQ09265.1"/>
    <property type="molecule type" value="Genomic_DNA"/>
</dbReference>
<organism evidence="4 5">
    <name type="scientific">Devosia yakushimensis</name>
    <dbReference type="NCBI Taxonomy" id="470028"/>
    <lineage>
        <taxon>Bacteria</taxon>
        <taxon>Pseudomonadati</taxon>
        <taxon>Pseudomonadota</taxon>
        <taxon>Alphaproteobacteria</taxon>
        <taxon>Hyphomicrobiales</taxon>
        <taxon>Devosiaceae</taxon>
        <taxon>Devosia</taxon>
    </lineage>
</organism>
<dbReference type="InterPro" id="IPR029044">
    <property type="entry name" value="Nucleotide-diphossugar_trans"/>
</dbReference>
<evidence type="ECO:0000313" key="4">
    <source>
        <dbReference type="EMBL" id="GLQ09265.1"/>
    </source>
</evidence>
<reference evidence="4" key="2">
    <citation type="submission" date="2023-01" db="EMBL/GenBank/DDBJ databases">
        <title>Draft genome sequence of Devosia yakushimensis strain NBRC 103855.</title>
        <authorList>
            <person name="Sun Q."/>
            <person name="Mori K."/>
        </authorList>
    </citation>
    <scope>NUCLEOTIDE SEQUENCE</scope>
    <source>
        <strain evidence="4">NBRC 103855</strain>
    </source>
</reference>
<dbReference type="InterPro" id="IPR050748">
    <property type="entry name" value="Glycosyltrans_8_dom-fam"/>
</dbReference>
<evidence type="ECO:0000256" key="1">
    <source>
        <dbReference type="ARBA" id="ARBA00022676"/>
    </source>
</evidence>
<keyword evidence="3" id="KW-0479">Metal-binding</keyword>
<dbReference type="PANTHER" id="PTHR13778">
    <property type="entry name" value="GLYCOSYLTRANSFERASE 8 DOMAIN-CONTAINING PROTEIN"/>
    <property type="match status" value="1"/>
</dbReference>
<evidence type="ECO:0000313" key="5">
    <source>
        <dbReference type="Proteomes" id="UP001161406"/>
    </source>
</evidence>
<sequence length="291" mass="33392">MKNTGDAIHVALTFDDAFWAPAYATMRSVCVATDRKADLVFHLLNLGLTPAHRKDLDAISEEFGATLVYHPLEGTDLLGERISRLPAVKTRRLHNIVYARLFIQHLLPADAERVIYLDCDVIVRTPIEHLAEMDMAGRTIAAVQQPERFKQAGGRDLREFKAISMARPYFNAGVMLIDLARYRQVDIVGVLLDRVPADQIGRLYYDQDIINIVFADDIFELDSRWNLQNPETSHEAFNPLIVHYSGSIKPWALKPNVAYARTYRHTMTNKLFYRYWRYRVVRATKRAFGLA</sequence>
<name>A0ABQ5UDI6_9HYPH</name>